<accession>A0ABD6AV86</accession>
<comment type="caution">
    <text evidence="1">The sequence shown here is derived from an EMBL/GenBank/DDBJ whole genome shotgun (WGS) entry which is preliminary data.</text>
</comment>
<dbReference type="Proteomes" id="UP001597187">
    <property type="component" value="Unassembled WGS sequence"/>
</dbReference>
<dbReference type="RefSeq" id="WP_250873224.1">
    <property type="nucleotide sequence ID" value="NZ_JALXFV010000003.1"/>
</dbReference>
<name>A0ABD6AV86_9EURY</name>
<evidence type="ECO:0000313" key="2">
    <source>
        <dbReference type="Proteomes" id="UP001597187"/>
    </source>
</evidence>
<organism evidence="1 2">
    <name type="scientific">Halomarina rubra</name>
    <dbReference type="NCBI Taxonomy" id="2071873"/>
    <lineage>
        <taxon>Archaea</taxon>
        <taxon>Methanobacteriati</taxon>
        <taxon>Methanobacteriota</taxon>
        <taxon>Stenosarchaea group</taxon>
        <taxon>Halobacteria</taxon>
        <taxon>Halobacteriales</taxon>
        <taxon>Natronomonadaceae</taxon>
        <taxon>Halomarina</taxon>
    </lineage>
</organism>
<reference evidence="1 2" key="1">
    <citation type="journal article" date="2019" name="Int. J. Syst. Evol. Microbiol.">
        <title>The Global Catalogue of Microorganisms (GCM) 10K type strain sequencing project: providing services to taxonomists for standard genome sequencing and annotation.</title>
        <authorList>
            <consortium name="The Broad Institute Genomics Platform"/>
            <consortium name="The Broad Institute Genome Sequencing Center for Infectious Disease"/>
            <person name="Wu L."/>
            <person name="Ma J."/>
        </authorList>
    </citation>
    <scope>NUCLEOTIDE SEQUENCE [LARGE SCALE GENOMIC DNA]</scope>
    <source>
        <strain evidence="1 2">CGMCC 1.12563</strain>
    </source>
</reference>
<evidence type="ECO:0000313" key="1">
    <source>
        <dbReference type="EMBL" id="MFD1513271.1"/>
    </source>
</evidence>
<sequence>MAGFDIEADVAANRLNMELRGSLDETQAEAAVDAVDTESRKLSPGFEVVNDISGFKPLSQDVAAAIGEGKQILAENGAGALVRITGESVVGTMQFKRVGDREGYHVAEAESHAEAEDLLAGLDAGSA</sequence>
<proteinExistence type="predicted"/>
<gene>
    <name evidence="1" type="ORF">ACFSBT_08275</name>
</gene>
<dbReference type="EMBL" id="JBHUDC010000003">
    <property type="protein sequence ID" value="MFD1513271.1"/>
    <property type="molecule type" value="Genomic_DNA"/>
</dbReference>
<protein>
    <submittedName>
        <fullName evidence="1">Uncharacterized protein</fullName>
    </submittedName>
</protein>
<keyword evidence="2" id="KW-1185">Reference proteome</keyword>
<dbReference type="AlphaFoldDB" id="A0ABD6AV86"/>